<dbReference type="RefSeq" id="WP_188690345.1">
    <property type="nucleotide sequence ID" value="NZ_BMLS01000001.1"/>
</dbReference>
<protein>
    <recommendedName>
        <fullName evidence="1">site-specific DNA-methyltransferase (adenine-specific)</fullName>
        <ecNumber evidence="1">2.1.1.72</ecNumber>
    </recommendedName>
</protein>
<evidence type="ECO:0000256" key="1">
    <source>
        <dbReference type="ARBA" id="ARBA00011900"/>
    </source>
</evidence>
<dbReference type="Proteomes" id="UP000606935">
    <property type="component" value="Unassembled WGS sequence"/>
</dbReference>
<evidence type="ECO:0000256" key="2">
    <source>
        <dbReference type="ARBA" id="ARBA00022603"/>
    </source>
</evidence>
<dbReference type="PRINTS" id="PR00507">
    <property type="entry name" value="N12N6MTFRASE"/>
</dbReference>
<reference evidence="7" key="2">
    <citation type="submission" date="2020-09" db="EMBL/GenBank/DDBJ databases">
        <authorList>
            <person name="Sun Q."/>
            <person name="Zhou Y."/>
        </authorList>
    </citation>
    <scope>NUCLEOTIDE SEQUENCE</scope>
    <source>
        <strain evidence="7">CGMCC 1.7086</strain>
    </source>
</reference>
<sequence>MASLVGIYNENDFYSHHYLTSVFESDIRGVMEDWTNQEAVAREYEKKERALGREPERGFRSPYSELASYAGRYFKQLNEHAREKDIAARLQQQRRRWVDILTPLGYALKSDFVELTSGLHLPILANYKQNEQPFLWIVEAHDKFDEDSQDPLALSILQQQLDKSVIQEPEFLKKHSQLLKMSWQEVISKHILTDENPPRWILLLGNRQALLIDRTKWAQNRLLRFDFEEILGRKETDTLKACAALLHKSSVMPETGQPLLDNLDENSHKHAFAVSEDLKYALRESIELLGNEATKYLIAQGKASFTGNSAIKPEELSRECLRYMYRLLFLFYIEARPELEYAPLNSMTYLKGYSLETLRDLELVPLYSEADKQGRYIHDSLNLLFKLIHKGYKSKADLTTEKLDVFSVTQLDSHLFDPKRTPTLNKVVFTNQTMQQVLNLMSLSKEKSGKKRRGRISYSQLGINQLGAVYEALLSYRGFFAHETLYEVKKKGDAYSELETGYFVTEQQFNEYDEDEKVTHIVNEGGEKKTRYKKFEKGSFIYRMAGRDREKSASYYTPEVLTKSLVKYALKELFKEKIEPLKTAKEKADVIIRLTVCEPAMGSAAFLNEAINQLSEHYLYFKQQAENKRIPQDEYTRELQRVKMYIADNNVFGVDLNPVAVELAEVSLWLNAISSEAFVPWFGYQLFNGNSLIGARRQVFPSHQLTYKTQKQPSWLNQAPIRIEPGKQREDHQVYHFLLGDNGMANYTDKVVKDLKPNEIKAINEWRKEFNKPWSDEDKSTLQRISKKIDDLSAEHTKSRAFQRKLTTDDLPLWPNKADAMSITNMATKDKMLEKAMTDGASSYQRLKMVMDYWCALWFWPIDQAEELPERWEYLSDIETLLDGYIQTTPSDQVDIVEDEAVEVGFMQDLFAEPKVAERPADYQSLITAKGTLNKKVIFDVMPRVKIADTLAERYKYFHWELEFTDIFETNSGFDLILGNPPWLKIEWQESGVMGDFEPKFILNKLSASSLNTIRKQTFEQFPKLESAYLTEFSESEGTQNFLNAEANYPELKGQQTNLYKCFLPQAWKVNSTNGVAGFLHPEGIYDDPKGGDFRKLVYPRLKSHFQFSNALMLFSEVHDQLRYSINIYGSPTNKVHFQNINNLVSASTISASFEHNGGGTIPGVKREDGKWDLAGHSERIIEVTDEKLALFAKLYDTAGTSVLAARLPSLHSQQLIPVLQKFAVQSRRLSDLCGEYISLEMWHETNAQKDETIKRKTQFPKKTNHWILSGPHFFVGNPFYSTPRRVCSHNQAYDKIDLSNIPDDYLPRTNYIPACNDVEYLKRMPRVPWLDEADIKKWQDNGADPLEYPTQRPVTDYYRFVNREMIGPSSERTMISTIVPKNVAHINTCLSTTFKKTEDLLDYFGMCLSIPVDYRVKSTGMGHANTTLINQLPVLDDEKFRGHIHIRALLLVCLSSSFAELWETCFLEKFQRMVWAKKDSRLPDKIFHKLNREWTRECSLRTYFARRQALVEIDVLAAMAIGLTLKELTIIYRVQFPVMRQYEADTWYDQYGRIVFTSSKGLSGVGLDRKYNKKNDFNISVIYGIFVEGSEQISKLKAGTEDNPWNEENGQIGWEDIKDLKSGIVTKTYMDDTVPDGPVERTIEYHAPFDRCDREEDYKTVWAEFERRFSENKE</sequence>
<reference evidence="7" key="1">
    <citation type="journal article" date="2014" name="Int. J. Syst. Evol. Microbiol.">
        <title>Complete genome sequence of Corynebacterium casei LMG S-19264T (=DSM 44701T), isolated from a smear-ripened cheese.</title>
        <authorList>
            <consortium name="US DOE Joint Genome Institute (JGI-PGF)"/>
            <person name="Walter F."/>
            <person name="Albersmeier A."/>
            <person name="Kalinowski J."/>
            <person name="Ruckert C."/>
        </authorList>
    </citation>
    <scope>NUCLEOTIDE SEQUENCE</scope>
    <source>
        <strain evidence="7">CGMCC 1.7086</strain>
    </source>
</reference>
<dbReference type="SUPFAM" id="SSF53335">
    <property type="entry name" value="S-adenosyl-L-methionine-dependent methyltransferases"/>
    <property type="match status" value="1"/>
</dbReference>
<keyword evidence="2" id="KW-0489">Methyltransferase</keyword>
<evidence type="ECO:0000256" key="3">
    <source>
        <dbReference type="ARBA" id="ARBA00022679"/>
    </source>
</evidence>
<evidence type="ECO:0000259" key="6">
    <source>
        <dbReference type="Pfam" id="PF07669"/>
    </source>
</evidence>
<evidence type="ECO:0000313" key="8">
    <source>
        <dbReference type="Proteomes" id="UP000606935"/>
    </source>
</evidence>
<organism evidence="7 8">
    <name type="scientific">Bowmanella pacifica</name>
    <dbReference type="NCBI Taxonomy" id="502051"/>
    <lineage>
        <taxon>Bacteria</taxon>
        <taxon>Pseudomonadati</taxon>
        <taxon>Pseudomonadota</taxon>
        <taxon>Gammaproteobacteria</taxon>
        <taxon>Alteromonadales</taxon>
        <taxon>Alteromonadaceae</taxon>
        <taxon>Bowmanella</taxon>
    </lineage>
</organism>
<proteinExistence type="predicted"/>
<evidence type="ECO:0000256" key="4">
    <source>
        <dbReference type="ARBA" id="ARBA00022691"/>
    </source>
</evidence>
<feature type="domain" description="Type II methyltransferase M.TaqI-like" evidence="6">
    <location>
        <begin position="941"/>
        <end position="990"/>
    </location>
</feature>
<evidence type="ECO:0000256" key="5">
    <source>
        <dbReference type="ARBA" id="ARBA00047942"/>
    </source>
</evidence>
<dbReference type="EC" id="2.1.1.72" evidence="1"/>
<dbReference type="Pfam" id="PF07669">
    <property type="entry name" value="Eco57I"/>
    <property type="match status" value="1"/>
</dbReference>
<dbReference type="InterPro" id="IPR002052">
    <property type="entry name" value="DNA_methylase_N6_adenine_CS"/>
</dbReference>
<dbReference type="GO" id="GO:0006304">
    <property type="term" value="P:DNA modification"/>
    <property type="evidence" value="ECO:0007669"/>
    <property type="project" value="InterPro"/>
</dbReference>
<dbReference type="PROSITE" id="PS00092">
    <property type="entry name" value="N6_MTASE"/>
    <property type="match status" value="1"/>
</dbReference>
<dbReference type="GO" id="GO:0032259">
    <property type="term" value="P:methylation"/>
    <property type="evidence" value="ECO:0007669"/>
    <property type="project" value="UniProtKB-KW"/>
</dbReference>
<keyword evidence="4" id="KW-0949">S-adenosyl-L-methionine</keyword>
<name>A0A917YTU5_9ALTE</name>
<comment type="catalytic activity">
    <reaction evidence="5">
        <text>a 2'-deoxyadenosine in DNA + S-adenosyl-L-methionine = an N(6)-methyl-2'-deoxyadenosine in DNA + S-adenosyl-L-homocysteine + H(+)</text>
        <dbReference type="Rhea" id="RHEA:15197"/>
        <dbReference type="Rhea" id="RHEA-COMP:12418"/>
        <dbReference type="Rhea" id="RHEA-COMP:12419"/>
        <dbReference type="ChEBI" id="CHEBI:15378"/>
        <dbReference type="ChEBI" id="CHEBI:57856"/>
        <dbReference type="ChEBI" id="CHEBI:59789"/>
        <dbReference type="ChEBI" id="CHEBI:90615"/>
        <dbReference type="ChEBI" id="CHEBI:90616"/>
        <dbReference type="EC" id="2.1.1.72"/>
    </reaction>
</comment>
<dbReference type="PANTHER" id="PTHR33841">
    <property type="entry name" value="DNA METHYLTRANSFERASE YEEA-RELATED"/>
    <property type="match status" value="1"/>
</dbReference>
<comment type="caution">
    <text evidence="7">The sequence shown here is derived from an EMBL/GenBank/DDBJ whole genome shotgun (WGS) entry which is preliminary data.</text>
</comment>
<dbReference type="EMBL" id="BMLS01000001">
    <property type="protein sequence ID" value="GGO65376.1"/>
    <property type="molecule type" value="Genomic_DNA"/>
</dbReference>
<dbReference type="InterPro" id="IPR029063">
    <property type="entry name" value="SAM-dependent_MTases_sf"/>
</dbReference>
<dbReference type="PANTHER" id="PTHR33841:SF1">
    <property type="entry name" value="DNA METHYLTRANSFERASE A"/>
    <property type="match status" value="1"/>
</dbReference>
<dbReference type="GO" id="GO:0003676">
    <property type="term" value="F:nucleic acid binding"/>
    <property type="evidence" value="ECO:0007669"/>
    <property type="project" value="InterPro"/>
</dbReference>
<dbReference type="InterPro" id="IPR011639">
    <property type="entry name" value="MethylTrfase_TaqI-like_dom"/>
</dbReference>
<evidence type="ECO:0000313" key="7">
    <source>
        <dbReference type="EMBL" id="GGO65376.1"/>
    </source>
</evidence>
<dbReference type="InterPro" id="IPR050953">
    <property type="entry name" value="N4_N6_ade-DNA_methylase"/>
</dbReference>
<keyword evidence="8" id="KW-1185">Reference proteome</keyword>
<accession>A0A917YTU5</accession>
<keyword evidence="3" id="KW-0808">Transferase</keyword>
<gene>
    <name evidence="7" type="ORF">GCM10010982_07040</name>
</gene>
<dbReference type="GO" id="GO:0009007">
    <property type="term" value="F:site-specific DNA-methyltransferase (adenine-specific) activity"/>
    <property type="evidence" value="ECO:0007669"/>
    <property type="project" value="UniProtKB-EC"/>
</dbReference>
<dbReference type="Gene3D" id="3.40.50.150">
    <property type="entry name" value="Vaccinia Virus protein VP39"/>
    <property type="match status" value="2"/>
</dbReference>